<dbReference type="InterPro" id="IPR000531">
    <property type="entry name" value="Beta-barrel_TonB"/>
</dbReference>
<evidence type="ECO:0000256" key="12">
    <source>
        <dbReference type="RuleBase" id="RU003357"/>
    </source>
</evidence>
<evidence type="ECO:0000259" key="15">
    <source>
        <dbReference type="Pfam" id="PF07715"/>
    </source>
</evidence>
<feature type="domain" description="TonB-dependent receptor plug" evidence="15">
    <location>
        <begin position="51"/>
        <end position="157"/>
    </location>
</feature>
<evidence type="ECO:0000313" key="17">
    <source>
        <dbReference type="Proteomes" id="UP000282971"/>
    </source>
</evidence>
<dbReference type="InterPro" id="IPR036942">
    <property type="entry name" value="Beta-barrel_TonB_sf"/>
</dbReference>
<dbReference type="OrthoDB" id="7463630at2"/>
<dbReference type="PANTHER" id="PTHR32552">
    <property type="entry name" value="FERRICHROME IRON RECEPTOR-RELATED"/>
    <property type="match status" value="1"/>
</dbReference>
<feature type="signal peptide" evidence="13">
    <location>
        <begin position="1"/>
        <end position="24"/>
    </location>
</feature>
<dbReference type="CDD" id="cd01347">
    <property type="entry name" value="ligand_gated_channel"/>
    <property type="match status" value="1"/>
</dbReference>
<sequence>MHKIVKSGAALSTLAMALSAPAWAQDAIAPVEATTSDNEIIVTAQRREEKLKDVPLTVAAFNSAELERNGTTATRDLAMLTPGITIQNTGAALQPTIRGVGTTIVAGGAESPVALYVDGVYIASQNFAVFDLLNIDSIQVLKGPQGTLFGRNATGGAILVNTKKPSDTFTGKIMASYGRFDEVRGGAYLSGPIAPGIAFSIAGYYRDDNGFTKDALRGTDLSTYQEYNVRGKLLIEPGEATSITLSGDYGRVEDSTGVSIRPIGSGPRAASTVNSPIPTDPYKLALTFDPFAHSWGYGGSAEIQHDFDGIVAKSLTAYRNTDHRSFTDQDRVVAAVNRVNVTINENVFTQEFTLSSSEPGPFQWLAGTYYFDQKDFNPTLSNGTLVTEARLKAKAGAAFAEGTYEVMPQLKFTAGIRYSKEKRTISSRRLATPTMAFNKAVFDAWTPRFSLMYEVDPQSNIYFTYSKGFKSGLYNSTTFNVPAIKPEKIDAYEFGVKHSSNAITANMSIFYYDYQQLQLQTRSATGLAMILNAADATIYGLDADLTYRITPAFRVRFAGAYTNAKYGSFVNAPFFAPANAPAGGNIQFTGDATDNPLVRTPKFTGNVGVNYDRELANGDKLGFSATYYYNSGFAWTVDNRSRQSEYSLVNAEVSYTLQDSLKLSVWGRNLTNTRYGQGVSVTAFADAIAYARPVSYGVTGTYTF</sequence>
<name>A0A437M691_9SPHN</name>
<reference evidence="16 17" key="1">
    <citation type="submission" date="2019-01" db="EMBL/GenBank/DDBJ databases">
        <authorList>
            <person name="Chen W.-M."/>
        </authorList>
    </citation>
    <scope>NUCLEOTIDE SEQUENCE [LARGE SCALE GENOMIC DNA]</scope>
    <source>
        <strain evidence="16 17">CCP-7</strain>
    </source>
</reference>
<evidence type="ECO:0000256" key="7">
    <source>
        <dbReference type="ARBA" id="ARBA00023065"/>
    </source>
</evidence>
<organism evidence="16 17">
    <name type="scientific">Sphingomonas crocodyli</name>
    <dbReference type="NCBI Taxonomy" id="1979270"/>
    <lineage>
        <taxon>Bacteria</taxon>
        <taxon>Pseudomonadati</taxon>
        <taxon>Pseudomonadota</taxon>
        <taxon>Alphaproteobacteria</taxon>
        <taxon>Sphingomonadales</taxon>
        <taxon>Sphingomonadaceae</taxon>
        <taxon>Sphingomonas</taxon>
    </lineage>
</organism>
<feature type="chain" id="PRO_5019475646" evidence="13">
    <location>
        <begin position="25"/>
        <end position="704"/>
    </location>
</feature>
<proteinExistence type="inferred from homology"/>
<dbReference type="AlphaFoldDB" id="A0A437M691"/>
<evidence type="ECO:0000256" key="11">
    <source>
        <dbReference type="PROSITE-ProRule" id="PRU01360"/>
    </source>
</evidence>
<dbReference type="GO" id="GO:0006826">
    <property type="term" value="P:iron ion transport"/>
    <property type="evidence" value="ECO:0007669"/>
    <property type="project" value="UniProtKB-KW"/>
</dbReference>
<protein>
    <submittedName>
        <fullName evidence="16">TonB-dependent receptor</fullName>
    </submittedName>
</protein>
<evidence type="ECO:0000256" key="2">
    <source>
        <dbReference type="ARBA" id="ARBA00022448"/>
    </source>
</evidence>
<gene>
    <name evidence="16" type="ORF">EOD43_04960</name>
</gene>
<evidence type="ECO:0000256" key="6">
    <source>
        <dbReference type="ARBA" id="ARBA00023004"/>
    </source>
</evidence>
<accession>A0A437M691</accession>
<dbReference type="Pfam" id="PF07715">
    <property type="entry name" value="Plug"/>
    <property type="match status" value="1"/>
</dbReference>
<evidence type="ECO:0000256" key="5">
    <source>
        <dbReference type="ARBA" id="ARBA00022692"/>
    </source>
</evidence>
<evidence type="ECO:0000256" key="8">
    <source>
        <dbReference type="ARBA" id="ARBA00023077"/>
    </source>
</evidence>
<evidence type="ECO:0000256" key="9">
    <source>
        <dbReference type="ARBA" id="ARBA00023136"/>
    </source>
</evidence>
<evidence type="ECO:0000313" key="16">
    <source>
        <dbReference type="EMBL" id="RVT93241.1"/>
    </source>
</evidence>
<evidence type="ECO:0000256" key="1">
    <source>
        <dbReference type="ARBA" id="ARBA00004571"/>
    </source>
</evidence>
<keyword evidence="7" id="KW-0406">Ion transport</keyword>
<dbReference type="Pfam" id="PF00593">
    <property type="entry name" value="TonB_dep_Rec_b-barrel"/>
    <property type="match status" value="1"/>
</dbReference>
<keyword evidence="3 11" id="KW-1134">Transmembrane beta strand</keyword>
<evidence type="ECO:0000256" key="3">
    <source>
        <dbReference type="ARBA" id="ARBA00022452"/>
    </source>
</evidence>
<comment type="caution">
    <text evidence="16">The sequence shown here is derived from an EMBL/GenBank/DDBJ whole genome shotgun (WGS) entry which is preliminary data.</text>
</comment>
<keyword evidence="16" id="KW-0675">Receptor</keyword>
<dbReference type="SUPFAM" id="SSF56935">
    <property type="entry name" value="Porins"/>
    <property type="match status" value="1"/>
</dbReference>
<comment type="similarity">
    <text evidence="11 12">Belongs to the TonB-dependent receptor family.</text>
</comment>
<dbReference type="Proteomes" id="UP000282971">
    <property type="component" value="Unassembled WGS sequence"/>
</dbReference>
<comment type="subcellular location">
    <subcellularLocation>
        <location evidence="1 11">Cell outer membrane</location>
        <topology evidence="1 11">Multi-pass membrane protein</topology>
    </subcellularLocation>
</comment>
<keyword evidence="17" id="KW-1185">Reference proteome</keyword>
<keyword evidence="4" id="KW-0410">Iron transport</keyword>
<evidence type="ECO:0000256" key="10">
    <source>
        <dbReference type="ARBA" id="ARBA00023237"/>
    </source>
</evidence>
<keyword evidence="2 11" id="KW-0813">Transport</keyword>
<dbReference type="PANTHER" id="PTHR32552:SF81">
    <property type="entry name" value="TONB-DEPENDENT OUTER MEMBRANE RECEPTOR"/>
    <property type="match status" value="1"/>
</dbReference>
<keyword evidence="5 11" id="KW-0812">Transmembrane</keyword>
<dbReference type="EMBL" id="SACN01000001">
    <property type="protein sequence ID" value="RVT93241.1"/>
    <property type="molecule type" value="Genomic_DNA"/>
</dbReference>
<keyword evidence="9 11" id="KW-0472">Membrane</keyword>
<dbReference type="InterPro" id="IPR012910">
    <property type="entry name" value="Plug_dom"/>
</dbReference>
<dbReference type="InterPro" id="IPR039426">
    <property type="entry name" value="TonB-dep_rcpt-like"/>
</dbReference>
<keyword evidence="10 11" id="KW-0998">Cell outer membrane</keyword>
<keyword evidence="13" id="KW-0732">Signal</keyword>
<dbReference type="GO" id="GO:0009279">
    <property type="term" value="C:cell outer membrane"/>
    <property type="evidence" value="ECO:0007669"/>
    <property type="project" value="UniProtKB-SubCell"/>
</dbReference>
<evidence type="ECO:0000256" key="13">
    <source>
        <dbReference type="SAM" id="SignalP"/>
    </source>
</evidence>
<keyword evidence="8 12" id="KW-0798">TonB box</keyword>
<dbReference type="RefSeq" id="WP_127741648.1">
    <property type="nucleotide sequence ID" value="NZ_SACN01000001.1"/>
</dbReference>
<evidence type="ECO:0000256" key="4">
    <source>
        <dbReference type="ARBA" id="ARBA00022496"/>
    </source>
</evidence>
<keyword evidence="6" id="KW-0408">Iron</keyword>
<dbReference type="PROSITE" id="PS52016">
    <property type="entry name" value="TONB_DEPENDENT_REC_3"/>
    <property type="match status" value="1"/>
</dbReference>
<feature type="domain" description="TonB-dependent receptor-like beta-barrel" evidence="14">
    <location>
        <begin position="239"/>
        <end position="670"/>
    </location>
</feature>
<dbReference type="Gene3D" id="2.40.170.20">
    <property type="entry name" value="TonB-dependent receptor, beta-barrel domain"/>
    <property type="match status" value="1"/>
</dbReference>
<evidence type="ECO:0000259" key="14">
    <source>
        <dbReference type="Pfam" id="PF00593"/>
    </source>
</evidence>